<dbReference type="EC" id="4.2.2.-" evidence="4"/>
<dbReference type="InterPro" id="IPR009009">
    <property type="entry name" value="RlpA-like_DPBB"/>
</dbReference>
<dbReference type="GO" id="GO:0000270">
    <property type="term" value="P:peptidoglycan metabolic process"/>
    <property type="evidence" value="ECO:0007669"/>
    <property type="project" value="UniProtKB-UniRule"/>
</dbReference>
<comment type="function">
    <text evidence="4">Lytic transglycosylase with a strong preference for naked glycan strands that lack stem peptides.</text>
</comment>
<keyword evidence="4" id="KW-0564">Palmitate</keyword>
<dbReference type="Proteomes" id="UP000000422">
    <property type="component" value="Chromosome"/>
</dbReference>
<dbReference type="Gene3D" id="3.30.70.1070">
    <property type="entry name" value="Sporulation related repeat"/>
    <property type="match status" value="1"/>
</dbReference>
<evidence type="ECO:0000256" key="3">
    <source>
        <dbReference type="ARBA" id="ARBA00023316"/>
    </source>
</evidence>
<keyword evidence="1" id="KW-0732">Signal</keyword>
<dbReference type="GO" id="GO:0042834">
    <property type="term" value="F:peptidoglycan binding"/>
    <property type="evidence" value="ECO:0007669"/>
    <property type="project" value="InterPro"/>
</dbReference>
<keyword evidence="4" id="KW-0472">Membrane</keyword>
<dbReference type="Pfam" id="PF03330">
    <property type="entry name" value="DPBB_1"/>
    <property type="match status" value="1"/>
</dbReference>
<sequence length="278" mass="31130">MSLPIKILLFLLPLLFWTGCSFKTSYGPSRTYGEGPLRGDSTEIKDTPQMHRATMRPYQIDGKWYYPSHVDVGEKSMGIASWYGPNFHGKKTSNGETYSMYARTAAHKTFPMNTIVKVTNRENGKSTIVRINDRGPFVEGRIIDLSNTAAKEIDMVTKGTAPVVVEVLGFSGIISSDATKELPKEAMNSKEFKVGKVEKSVELSRFLVQIGAFRNKEGAERFRAQNSDVKGYKAVIREFELEGKPIYRVMLSGFKGEEEARDFIAREKIVSGAFVITE</sequence>
<dbReference type="GO" id="GO:0008932">
    <property type="term" value="F:lytic endotransglycosylase activity"/>
    <property type="evidence" value="ECO:0007669"/>
    <property type="project" value="UniProtKB-UniRule"/>
</dbReference>
<dbReference type="InterPro" id="IPR034718">
    <property type="entry name" value="RlpA"/>
</dbReference>
<dbReference type="Gene3D" id="2.40.40.10">
    <property type="entry name" value="RlpA-like domain"/>
    <property type="match status" value="1"/>
</dbReference>
<comment type="similarity">
    <text evidence="4 5">Belongs to the RlpA family.</text>
</comment>
<dbReference type="eggNOG" id="COG3087">
    <property type="taxonomic scope" value="Bacteria"/>
</dbReference>
<dbReference type="KEGG" id="wsu:WS2071"/>
<evidence type="ECO:0000313" key="7">
    <source>
        <dbReference type="EMBL" id="CAE11070.1"/>
    </source>
</evidence>
<dbReference type="NCBIfam" id="TIGR00413">
    <property type="entry name" value="rlpA"/>
    <property type="match status" value="1"/>
</dbReference>
<dbReference type="InterPro" id="IPR012997">
    <property type="entry name" value="RplA"/>
</dbReference>
<keyword evidence="4 7" id="KW-0449">Lipoprotein</keyword>
<keyword evidence="4" id="KW-1003">Cell membrane</keyword>
<keyword evidence="3 4" id="KW-0961">Cell wall biogenesis/degradation</keyword>
<dbReference type="InterPro" id="IPR036908">
    <property type="entry name" value="RlpA-like_sf"/>
</dbReference>
<dbReference type="EMBL" id="BX571662">
    <property type="protein sequence ID" value="CAE11070.1"/>
    <property type="molecule type" value="Genomic_DNA"/>
</dbReference>
<feature type="domain" description="SPOR" evidence="6">
    <location>
        <begin position="200"/>
        <end position="278"/>
    </location>
</feature>
<evidence type="ECO:0000256" key="1">
    <source>
        <dbReference type="ARBA" id="ARBA00022729"/>
    </source>
</evidence>
<evidence type="ECO:0000313" key="8">
    <source>
        <dbReference type="Proteomes" id="UP000000422"/>
    </source>
</evidence>
<proteinExistence type="inferred from homology"/>
<evidence type="ECO:0000256" key="5">
    <source>
        <dbReference type="RuleBase" id="RU003495"/>
    </source>
</evidence>
<dbReference type="eggNOG" id="COG0797">
    <property type="taxonomic scope" value="Bacteria"/>
</dbReference>
<dbReference type="PROSITE" id="PS51724">
    <property type="entry name" value="SPOR"/>
    <property type="match status" value="1"/>
</dbReference>
<dbReference type="STRING" id="273121.WS2071"/>
<comment type="subcellular location">
    <subcellularLocation>
        <location evidence="4">Cell membrane</location>
        <topology evidence="4">Lipid-anchor</topology>
    </subcellularLocation>
</comment>
<keyword evidence="8" id="KW-1185">Reference proteome</keyword>
<evidence type="ECO:0000256" key="4">
    <source>
        <dbReference type="HAMAP-Rule" id="MF_02071"/>
    </source>
</evidence>
<name>Q7M7V1_WOLSU</name>
<dbReference type="PANTHER" id="PTHR34183:SF1">
    <property type="entry name" value="ENDOLYTIC PEPTIDOGLYCAN TRANSGLYCOSYLASE RLPA"/>
    <property type="match status" value="1"/>
</dbReference>
<dbReference type="AlphaFoldDB" id="Q7M7V1"/>
<protein>
    <recommendedName>
        <fullName evidence="4">Probable endolytic peptidoglycan transglycosylase RlpA</fullName>
        <ecNumber evidence="4">4.2.2.-</ecNumber>
    </recommendedName>
</protein>
<accession>Q7M7V1</accession>
<reference evidence="7 8" key="1">
    <citation type="journal article" date="2003" name="Proc. Natl. Acad. Sci. U.S.A.">
        <title>Complete genome sequence and analysis of Wolinella succinogenes.</title>
        <authorList>
            <person name="Baar C."/>
            <person name="Eppinger M."/>
            <person name="Raddatz G."/>
            <person name="Simon JM."/>
            <person name="Lanz C."/>
            <person name="Klimmek O."/>
            <person name="Nandakumar R."/>
            <person name="Gross R."/>
            <person name="Rosinus A."/>
            <person name="Keller H."/>
            <person name="Jagtap P."/>
            <person name="Linke B."/>
            <person name="Meyer F."/>
            <person name="Lederer H."/>
            <person name="Schuster S.C."/>
        </authorList>
    </citation>
    <scope>NUCLEOTIDE SEQUENCE [LARGE SCALE GENOMIC DNA]</scope>
    <source>
        <strain evidence="8">ATCC 29543 / DSM 1740 / CCUG 13145 / JCM 31913 / LMG 7466 / NCTC 11488 / FDC 602W</strain>
    </source>
</reference>
<dbReference type="GO" id="GO:0071555">
    <property type="term" value="P:cell wall organization"/>
    <property type="evidence" value="ECO:0007669"/>
    <property type="project" value="UniProtKB-KW"/>
</dbReference>
<dbReference type="HAMAP" id="MF_02071">
    <property type="entry name" value="RlpA"/>
    <property type="match status" value="1"/>
</dbReference>
<dbReference type="InterPro" id="IPR036680">
    <property type="entry name" value="SPOR-like_sf"/>
</dbReference>
<evidence type="ECO:0000256" key="2">
    <source>
        <dbReference type="ARBA" id="ARBA00023239"/>
    </source>
</evidence>
<gene>
    <name evidence="4" type="primary">rlpA</name>
    <name evidence="7" type="ordered locus">WS2071</name>
</gene>
<evidence type="ECO:0000259" key="6">
    <source>
        <dbReference type="PROSITE" id="PS51724"/>
    </source>
</evidence>
<dbReference type="RefSeq" id="WP_011139852.1">
    <property type="nucleotide sequence ID" value="NC_005090.1"/>
</dbReference>
<dbReference type="GO" id="GO:0005886">
    <property type="term" value="C:plasma membrane"/>
    <property type="evidence" value="ECO:0007669"/>
    <property type="project" value="UniProtKB-SubCell"/>
</dbReference>
<organism evidence="8">
    <name type="scientific">Wolinella succinogenes (strain ATCC 29543 / DSM 1740 / CCUG 13145 / JCM 31913 / LMG 7466 / NCTC 11488 / FDC 602W)</name>
    <name type="common">Vibrio succinogenes</name>
    <dbReference type="NCBI Taxonomy" id="273121"/>
    <lineage>
        <taxon>Bacteria</taxon>
        <taxon>Pseudomonadati</taxon>
        <taxon>Campylobacterota</taxon>
        <taxon>Epsilonproteobacteria</taxon>
        <taxon>Campylobacterales</taxon>
        <taxon>Helicobacteraceae</taxon>
        <taxon>Wolinella</taxon>
    </lineage>
</organism>
<dbReference type="SUPFAM" id="SSF110997">
    <property type="entry name" value="Sporulation related repeat"/>
    <property type="match status" value="1"/>
</dbReference>
<dbReference type="PANTHER" id="PTHR34183">
    <property type="entry name" value="ENDOLYTIC PEPTIDOGLYCAN TRANSGLYCOSYLASE RLPA"/>
    <property type="match status" value="1"/>
</dbReference>
<dbReference type="Pfam" id="PF05036">
    <property type="entry name" value="SPOR"/>
    <property type="match status" value="1"/>
</dbReference>
<keyword evidence="2 4" id="KW-0456">Lyase</keyword>
<dbReference type="InterPro" id="IPR007730">
    <property type="entry name" value="SPOR-like_dom"/>
</dbReference>
<dbReference type="CDD" id="cd22268">
    <property type="entry name" value="DPBB_RlpA-like"/>
    <property type="match status" value="1"/>
</dbReference>
<dbReference type="PROSITE" id="PS51257">
    <property type="entry name" value="PROKAR_LIPOPROTEIN"/>
    <property type="match status" value="1"/>
</dbReference>
<dbReference type="SUPFAM" id="SSF50685">
    <property type="entry name" value="Barwin-like endoglucanases"/>
    <property type="match status" value="1"/>
</dbReference>
<dbReference type="HOGENOM" id="CLU_042923_3_4_7"/>